<dbReference type="InterPro" id="IPR000847">
    <property type="entry name" value="LysR_HTH_N"/>
</dbReference>
<evidence type="ECO:0000259" key="5">
    <source>
        <dbReference type="PROSITE" id="PS50931"/>
    </source>
</evidence>
<dbReference type="GO" id="GO:0003700">
    <property type="term" value="F:DNA-binding transcription factor activity"/>
    <property type="evidence" value="ECO:0007669"/>
    <property type="project" value="InterPro"/>
</dbReference>
<dbReference type="Pfam" id="PF03466">
    <property type="entry name" value="LysR_substrate"/>
    <property type="match status" value="1"/>
</dbReference>
<dbReference type="PANTHER" id="PTHR30537:SF26">
    <property type="entry name" value="GLYCINE CLEAVAGE SYSTEM TRANSCRIPTIONAL ACTIVATOR"/>
    <property type="match status" value="1"/>
</dbReference>
<keyword evidence="3" id="KW-0238">DNA-binding</keyword>
<dbReference type="PROSITE" id="PS50931">
    <property type="entry name" value="HTH_LYSR"/>
    <property type="match status" value="1"/>
</dbReference>
<reference evidence="6 7" key="1">
    <citation type="submission" date="2017-05" db="EMBL/GenBank/DDBJ databases">
        <title>Whole genome sequence of Pseudomonas putida isolate 1312 commercialized as a biostimulant.</title>
        <authorList>
            <person name="Crovadore J."/>
            <person name="Blanc P."/>
            <person name="Chablais R."/>
            <person name="Cochard B."/>
            <person name="Grizard D."/>
            <person name="Lefort F."/>
        </authorList>
    </citation>
    <scope>NUCLEOTIDE SEQUENCE [LARGE SCALE GENOMIC DNA]</scope>
    <source>
        <strain evidence="6 7">1312</strain>
    </source>
</reference>
<dbReference type="PANTHER" id="PTHR30537">
    <property type="entry name" value="HTH-TYPE TRANSCRIPTIONAL REGULATOR"/>
    <property type="match status" value="1"/>
</dbReference>
<dbReference type="GO" id="GO:0006351">
    <property type="term" value="P:DNA-templated transcription"/>
    <property type="evidence" value="ECO:0007669"/>
    <property type="project" value="TreeGrafter"/>
</dbReference>
<keyword evidence="4" id="KW-0804">Transcription</keyword>
<dbReference type="EMBL" id="NFSB01000072">
    <property type="protein sequence ID" value="OUM33796.1"/>
    <property type="molecule type" value="Genomic_DNA"/>
</dbReference>
<sequence>MHFPSMTALRALDAVARLGSISSAADELSLTRSAVSHRISTLEEQLGFALTERVGRGIRLTFRGEQFAREVQQILERVQLAAAGQHGQQIAGRLCVSCNTGFASAWLCQHINEFMTLYPQVQFHLISPRTPADTSSSEADIFISYGTGDWSNLQVTPLVDLHYFPVLSPQLLYANGGLRHTDELLNYTLLHMNDYTDWRVWLGAAGRNQVDSSSGILFSDAPCALAACLAGQGVAMGDNLLSSDALRRGLLVSPFEISTRSNRAYFLVCHPAKADRPIIKAFSDWLVETLAQTT</sequence>
<accession>A0A1Y3L6Y9</accession>
<evidence type="ECO:0000256" key="4">
    <source>
        <dbReference type="ARBA" id="ARBA00023163"/>
    </source>
</evidence>
<dbReference type="SUPFAM" id="SSF53850">
    <property type="entry name" value="Periplasmic binding protein-like II"/>
    <property type="match status" value="1"/>
</dbReference>
<evidence type="ECO:0000313" key="7">
    <source>
        <dbReference type="Proteomes" id="UP000196082"/>
    </source>
</evidence>
<dbReference type="PRINTS" id="PR00039">
    <property type="entry name" value="HTHLYSR"/>
</dbReference>
<dbReference type="InterPro" id="IPR005119">
    <property type="entry name" value="LysR_subst-bd"/>
</dbReference>
<evidence type="ECO:0000256" key="3">
    <source>
        <dbReference type="ARBA" id="ARBA00023125"/>
    </source>
</evidence>
<gene>
    <name evidence="6" type="ORF">B8W72_12110</name>
</gene>
<protein>
    <submittedName>
        <fullName evidence="6">LysR family transcriptional regulator</fullName>
    </submittedName>
</protein>
<evidence type="ECO:0000313" key="6">
    <source>
        <dbReference type="EMBL" id="OUM33796.1"/>
    </source>
</evidence>
<dbReference type="GO" id="GO:0043565">
    <property type="term" value="F:sequence-specific DNA binding"/>
    <property type="evidence" value="ECO:0007669"/>
    <property type="project" value="TreeGrafter"/>
</dbReference>
<dbReference type="Gene3D" id="1.10.10.10">
    <property type="entry name" value="Winged helix-like DNA-binding domain superfamily/Winged helix DNA-binding domain"/>
    <property type="match status" value="1"/>
</dbReference>
<dbReference type="InterPro" id="IPR058163">
    <property type="entry name" value="LysR-type_TF_proteobact-type"/>
</dbReference>
<dbReference type="Gene3D" id="3.40.190.10">
    <property type="entry name" value="Periplasmic binding protein-like II"/>
    <property type="match status" value="2"/>
</dbReference>
<organism evidence="6 7">
    <name type="scientific">Pseudomonas putida</name>
    <name type="common">Arthrobacter siderocapsulatus</name>
    <dbReference type="NCBI Taxonomy" id="303"/>
    <lineage>
        <taxon>Bacteria</taxon>
        <taxon>Pseudomonadati</taxon>
        <taxon>Pseudomonadota</taxon>
        <taxon>Gammaproteobacteria</taxon>
        <taxon>Pseudomonadales</taxon>
        <taxon>Pseudomonadaceae</taxon>
        <taxon>Pseudomonas</taxon>
    </lineage>
</organism>
<dbReference type="SUPFAM" id="SSF46785">
    <property type="entry name" value="Winged helix' DNA-binding domain"/>
    <property type="match status" value="1"/>
</dbReference>
<dbReference type="InterPro" id="IPR036388">
    <property type="entry name" value="WH-like_DNA-bd_sf"/>
</dbReference>
<evidence type="ECO:0000256" key="2">
    <source>
        <dbReference type="ARBA" id="ARBA00023015"/>
    </source>
</evidence>
<comment type="similarity">
    <text evidence="1">Belongs to the LysR transcriptional regulatory family.</text>
</comment>
<keyword evidence="2" id="KW-0805">Transcription regulation</keyword>
<feature type="domain" description="HTH lysR-type" evidence="5">
    <location>
        <begin position="4"/>
        <end position="61"/>
    </location>
</feature>
<proteinExistence type="inferred from homology"/>
<dbReference type="Pfam" id="PF00126">
    <property type="entry name" value="HTH_1"/>
    <property type="match status" value="1"/>
</dbReference>
<comment type="caution">
    <text evidence="6">The sequence shown here is derived from an EMBL/GenBank/DDBJ whole genome shotgun (WGS) entry which is preliminary data.</text>
</comment>
<dbReference type="AlphaFoldDB" id="A0A1Y3L6Y9"/>
<dbReference type="CDD" id="cd08432">
    <property type="entry name" value="PBP2_GcdR_TrpI_HvrB_AmpR_like"/>
    <property type="match status" value="1"/>
</dbReference>
<evidence type="ECO:0000256" key="1">
    <source>
        <dbReference type="ARBA" id="ARBA00009437"/>
    </source>
</evidence>
<dbReference type="InterPro" id="IPR036390">
    <property type="entry name" value="WH_DNA-bd_sf"/>
</dbReference>
<name>A0A1Y3L6Y9_PSEPU</name>
<dbReference type="Proteomes" id="UP000196082">
    <property type="component" value="Unassembled WGS sequence"/>
</dbReference>